<feature type="region of interest" description="Disordered" evidence="9">
    <location>
        <begin position="620"/>
        <end position="650"/>
    </location>
</feature>
<accession>A0A834RK81</accession>
<keyword evidence="5" id="KW-0805">Transcription regulation</keyword>
<reference evidence="12" key="3">
    <citation type="submission" date="2022-06" db="UniProtKB">
        <authorList>
            <consortium name="EnsemblMetazoa"/>
        </authorList>
    </citation>
    <scope>IDENTIFICATION</scope>
</reference>
<dbReference type="Proteomes" id="UP000070412">
    <property type="component" value="Unassembled WGS sequence"/>
</dbReference>
<evidence type="ECO:0000256" key="3">
    <source>
        <dbReference type="ARBA" id="ARBA00022771"/>
    </source>
</evidence>
<evidence type="ECO:0000313" key="13">
    <source>
        <dbReference type="Proteomes" id="UP000070412"/>
    </source>
</evidence>
<feature type="domain" description="C2H2-type" evidence="10">
    <location>
        <begin position="949"/>
        <end position="972"/>
    </location>
</feature>
<dbReference type="PROSITE" id="PS00028">
    <property type="entry name" value="ZINC_FINGER_C2H2_1"/>
    <property type="match status" value="9"/>
</dbReference>
<keyword evidence="2" id="KW-0479">Metal-binding</keyword>
<dbReference type="EnsemblMetazoa" id="SSS_4585s_mrna">
    <property type="protein sequence ID" value="KAF7495818.1"/>
    <property type="gene ID" value="SSS_4585"/>
</dbReference>
<dbReference type="AlphaFoldDB" id="A0A834RK81"/>
<dbReference type="Pfam" id="PF00096">
    <property type="entry name" value="zf-C2H2"/>
    <property type="match status" value="3"/>
</dbReference>
<evidence type="ECO:0000256" key="2">
    <source>
        <dbReference type="ARBA" id="ARBA00022723"/>
    </source>
</evidence>
<protein>
    <submittedName>
        <fullName evidence="11">Zinc finger protein Xfin</fullName>
    </submittedName>
</protein>
<dbReference type="InterPro" id="IPR013087">
    <property type="entry name" value="Znf_C2H2_type"/>
</dbReference>
<feature type="domain" description="C2H2-type" evidence="10">
    <location>
        <begin position="497"/>
        <end position="524"/>
    </location>
</feature>
<proteinExistence type="predicted"/>
<feature type="compositionally biased region" description="Polar residues" evidence="9">
    <location>
        <begin position="622"/>
        <end position="636"/>
    </location>
</feature>
<keyword evidence="6" id="KW-0804">Transcription</keyword>
<dbReference type="EMBL" id="WVUK01000044">
    <property type="protein sequence ID" value="KAF7495818.1"/>
    <property type="molecule type" value="Genomic_DNA"/>
</dbReference>
<dbReference type="Pfam" id="PF13912">
    <property type="entry name" value="zf-C2H2_6"/>
    <property type="match status" value="1"/>
</dbReference>
<feature type="compositionally biased region" description="Basic and acidic residues" evidence="9">
    <location>
        <begin position="397"/>
        <end position="410"/>
    </location>
</feature>
<dbReference type="InterPro" id="IPR051061">
    <property type="entry name" value="Zinc_finger_trans_reg"/>
</dbReference>
<evidence type="ECO:0000256" key="1">
    <source>
        <dbReference type="ARBA" id="ARBA00004123"/>
    </source>
</evidence>
<dbReference type="InterPro" id="IPR036236">
    <property type="entry name" value="Znf_C2H2_sf"/>
</dbReference>
<name>A0A834RK81_SARSC</name>
<evidence type="ECO:0000256" key="6">
    <source>
        <dbReference type="ARBA" id="ARBA00023163"/>
    </source>
</evidence>
<reference evidence="13" key="1">
    <citation type="journal article" date="2020" name="PLoS Negl. Trop. Dis.">
        <title>High-quality nuclear genome for Sarcoptes scabiei-A critical resource for a neglected parasite.</title>
        <authorList>
            <person name="Korhonen P.K."/>
            <person name="Gasser R.B."/>
            <person name="Ma G."/>
            <person name="Wang T."/>
            <person name="Stroehlein A.J."/>
            <person name="Young N.D."/>
            <person name="Ang C.S."/>
            <person name="Fernando D.D."/>
            <person name="Lu H.C."/>
            <person name="Taylor S."/>
            <person name="Reynolds S.L."/>
            <person name="Mofiz E."/>
            <person name="Najaraj S.H."/>
            <person name="Gowda H."/>
            <person name="Madugundu A."/>
            <person name="Renuse S."/>
            <person name="Holt D."/>
            <person name="Pandey A."/>
            <person name="Papenfuss A.T."/>
            <person name="Fischer K."/>
        </authorList>
    </citation>
    <scope>NUCLEOTIDE SEQUENCE [LARGE SCALE GENOMIC DNA]</scope>
</reference>
<evidence type="ECO:0000313" key="12">
    <source>
        <dbReference type="EnsemblMetazoa" id="KAF7495818.1"/>
    </source>
</evidence>
<dbReference type="GO" id="GO:0006357">
    <property type="term" value="P:regulation of transcription by RNA polymerase II"/>
    <property type="evidence" value="ECO:0007669"/>
    <property type="project" value="TreeGrafter"/>
</dbReference>
<feature type="region of interest" description="Disordered" evidence="9">
    <location>
        <begin position="389"/>
        <end position="412"/>
    </location>
</feature>
<keyword evidence="3 8" id="KW-0863">Zinc-finger</keyword>
<dbReference type="PANTHER" id="PTHR46179">
    <property type="entry name" value="ZINC FINGER PROTEIN"/>
    <property type="match status" value="1"/>
</dbReference>
<feature type="domain" description="C2H2-type" evidence="10">
    <location>
        <begin position="563"/>
        <end position="590"/>
    </location>
</feature>
<feature type="domain" description="C2H2-type" evidence="10">
    <location>
        <begin position="415"/>
        <end position="445"/>
    </location>
</feature>
<feature type="domain" description="C2H2-type" evidence="10">
    <location>
        <begin position="744"/>
        <end position="768"/>
    </location>
</feature>
<evidence type="ECO:0000256" key="8">
    <source>
        <dbReference type="PROSITE-ProRule" id="PRU00042"/>
    </source>
</evidence>
<evidence type="ECO:0000256" key="5">
    <source>
        <dbReference type="ARBA" id="ARBA00023015"/>
    </source>
</evidence>
<dbReference type="GO" id="GO:0008270">
    <property type="term" value="F:zinc ion binding"/>
    <property type="evidence" value="ECO:0007669"/>
    <property type="project" value="UniProtKB-KW"/>
</dbReference>
<dbReference type="PROSITE" id="PS50157">
    <property type="entry name" value="ZINC_FINGER_C2H2_2"/>
    <property type="match status" value="10"/>
</dbReference>
<dbReference type="SMART" id="SM00355">
    <property type="entry name" value="ZnF_C2H2"/>
    <property type="match status" value="16"/>
</dbReference>
<evidence type="ECO:0000259" key="10">
    <source>
        <dbReference type="PROSITE" id="PS50157"/>
    </source>
</evidence>
<dbReference type="GO" id="GO:0003712">
    <property type="term" value="F:transcription coregulator activity"/>
    <property type="evidence" value="ECO:0007669"/>
    <property type="project" value="TreeGrafter"/>
</dbReference>
<sequence length="990" mass="114385">MKMADKMSEYDRITKLICNLLRLNLKQFQDLYLYKHTFNSFQADLNTHLTTIVNQQQTILNDSKTDSIEQNKRKTKELMQTKQKISDMICEKFLQTCSDLGQPGDYESSIYSILGIVDSFNSTHQNESEFFDDQSNSDSELNCLSKQIESFLRKLNCDGKFRSLLLEQLFEKLIDDDHESIDGDPIGNHQNDPMDEMQCENIDTMAATSQQIDFCNVVENVNHQSGSNRKLMKLSSVNHRFQCRFCGALFEQFAMLIQHQRRQHRSPRHACSRCKQTFRNEYVLKIHLRKNCCSVPRTNENSAESIDSFAIKNASSGEMFKAIAQNNYSTDRNHLCPWPGCGKTFTRGSYLTNHMMAHSKERNFVCDWPDCEKRYKTKAHLLNHVVLHQQKQSKSTESIDERTSSKHDTDFSDLNSCPSKDCSMNFETEYDLIEHYHQVHLERKKSPINLSVLDTTTPMIEDGGQENPIESTRLEVQNNSKAKQTNTINSNGEENRFQCEYCGTVFSKKSSLSNHVKSHSGQIACSWNGCSFRSHSSIVLSRHMMSHKDYITVSNVNQNDESYTCKLCGKMFNKRASIINHVRSHSGQYSCQWPGCHFASQSKMLYRRHVVSANHDLERIESQSSTTSDSLAQNSINNNNNNNNGNGNVLEQKNLKSNLENGNGGIQTDSNEASAICANNRFQTEINSNSLDKSALNKPQIVDRNDQPQAIRVFHCRFPNCSYQTPKRPLFRVHMLRHSEIRKHRCSWPRCAKSFKAKSTLNRHLVRHQQLLNALTSKSINQNHNDSIDMQNLTNDLDQERNKQQILSIKTEDESIDSLVNNESATSSQFECDLCHLLFRTKSALSNHQISHRKPQLRCMYPGCFYETFRSATLQRHEHEIHGKTSKVYPCTYKTCAKLFGSWSELQQDLLEHQKQNKFVCYWPGCGETFETRSKYAQHLELHQRKRTHPCRQCNKTFDSKFRLLEHNRSVHHRSIENKTEPILDSTNGF</sequence>
<dbReference type="OrthoDB" id="8922241at2759"/>
<dbReference type="Gene3D" id="3.30.160.60">
    <property type="entry name" value="Classic Zinc Finger"/>
    <property type="match status" value="8"/>
</dbReference>
<gene>
    <name evidence="11" type="ORF">SSS_4585</name>
</gene>
<reference evidence="11" key="2">
    <citation type="submission" date="2020-01" db="EMBL/GenBank/DDBJ databases">
        <authorList>
            <person name="Korhonen P.K.K."/>
            <person name="Guangxu M.G."/>
            <person name="Wang T.W."/>
            <person name="Stroehlein A.J.S."/>
            <person name="Young N.D."/>
            <person name="Ang C.-S.A."/>
            <person name="Fernando D.W.F."/>
            <person name="Lu H.L."/>
            <person name="Taylor S.T."/>
            <person name="Ehtesham M.E.M."/>
            <person name="Najaraj S.H.N."/>
            <person name="Harsha G.H.G."/>
            <person name="Madugundu A.M."/>
            <person name="Renuse S.R."/>
            <person name="Holt D.H."/>
            <person name="Pandey A.P."/>
            <person name="Papenfuss A.P."/>
            <person name="Gasser R.B.G."/>
            <person name="Fischer K.F."/>
        </authorList>
    </citation>
    <scope>NUCLEOTIDE SEQUENCE</scope>
    <source>
        <strain evidence="11">SSS_KF_BRIS2020</strain>
    </source>
</reference>
<organism evidence="11">
    <name type="scientific">Sarcoptes scabiei</name>
    <name type="common">Itch mite</name>
    <name type="synonym">Acarus scabiei</name>
    <dbReference type="NCBI Taxonomy" id="52283"/>
    <lineage>
        <taxon>Eukaryota</taxon>
        <taxon>Metazoa</taxon>
        <taxon>Ecdysozoa</taxon>
        <taxon>Arthropoda</taxon>
        <taxon>Chelicerata</taxon>
        <taxon>Arachnida</taxon>
        <taxon>Acari</taxon>
        <taxon>Acariformes</taxon>
        <taxon>Sarcoptiformes</taxon>
        <taxon>Astigmata</taxon>
        <taxon>Psoroptidia</taxon>
        <taxon>Sarcoptoidea</taxon>
        <taxon>Sarcoptidae</taxon>
        <taxon>Sarcoptinae</taxon>
        <taxon>Sarcoptes</taxon>
    </lineage>
</organism>
<keyword evidence="7" id="KW-0539">Nucleus</keyword>
<feature type="domain" description="C2H2-type" evidence="10">
    <location>
        <begin position="334"/>
        <end position="363"/>
    </location>
</feature>
<evidence type="ECO:0000313" key="11">
    <source>
        <dbReference type="EMBL" id="KAF7495818.1"/>
    </source>
</evidence>
<dbReference type="SUPFAM" id="SSF57667">
    <property type="entry name" value="beta-beta-alpha zinc fingers"/>
    <property type="match status" value="7"/>
</dbReference>
<evidence type="ECO:0000256" key="9">
    <source>
        <dbReference type="SAM" id="MobiDB-lite"/>
    </source>
</evidence>
<feature type="compositionally biased region" description="Low complexity" evidence="9">
    <location>
        <begin position="637"/>
        <end position="648"/>
    </location>
</feature>
<evidence type="ECO:0000256" key="7">
    <source>
        <dbReference type="ARBA" id="ARBA00023242"/>
    </source>
</evidence>
<dbReference type="GO" id="GO:0005634">
    <property type="term" value="C:nucleus"/>
    <property type="evidence" value="ECO:0007669"/>
    <property type="project" value="TreeGrafter"/>
</dbReference>
<dbReference type="PANTHER" id="PTHR46179:SF13">
    <property type="entry name" value="C2H2-TYPE DOMAIN-CONTAINING PROTEIN"/>
    <property type="match status" value="1"/>
</dbReference>
<feature type="domain" description="C2H2-type" evidence="10">
    <location>
        <begin position="364"/>
        <end position="393"/>
    </location>
</feature>
<feature type="domain" description="C2H2-type" evidence="10">
    <location>
        <begin position="241"/>
        <end position="269"/>
    </location>
</feature>
<keyword evidence="13" id="KW-1185">Reference proteome</keyword>
<evidence type="ECO:0000256" key="4">
    <source>
        <dbReference type="ARBA" id="ARBA00022833"/>
    </source>
</evidence>
<feature type="domain" description="C2H2-type" evidence="10">
    <location>
        <begin position="830"/>
        <end position="857"/>
    </location>
</feature>
<comment type="subcellular location">
    <subcellularLocation>
        <location evidence="1">Nucleus</location>
    </subcellularLocation>
</comment>
<feature type="domain" description="C2H2-type" evidence="10">
    <location>
        <begin position="919"/>
        <end position="948"/>
    </location>
</feature>
<keyword evidence="4" id="KW-0862">Zinc</keyword>